<dbReference type="InterPro" id="IPR039607">
    <property type="entry name" value="VQ_8/17/18/20/21/25"/>
</dbReference>
<feature type="compositionally biased region" description="Basic residues" evidence="1">
    <location>
        <begin position="70"/>
        <end position="79"/>
    </location>
</feature>
<dbReference type="RefSeq" id="XP_008240935.1">
    <property type="nucleotide sequence ID" value="XM_008242713.2"/>
</dbReference>
<dbReference type="PANTHER" id="PTHR33143:SF3">
    <property type="entry name" value="VQ MOTIF-CONTAINING PROTEIN 17-RELATED"/>
    <property type="match status" value="1"/>
</dbReference>
<dbReference type="InterPro" id="IPR008889">
    <property type="entry name" value="VQ"/>
</dbReference>
<dbReference type="Pfam" id="PF05678">
    <property type="entry name" value="VQ"/>
    <property type="match status" value="1"/>
</dbReference>
<name>A0ABM0PKJ7_PRUMU</name>
<evidence type="ECO:0000256" key="1">
    <source>
        <dbReference type="SAM" id="MobiDB-lite"/>
    </source>
</evidence>
<reference evidence="3" key="1">
    <citation type="journal article" date="2012" name="Nat. Commun.">
        <title>The genome of Prunus mume.</title>
        <authorList>
            <person name="Zhang Q."/>
            <person name="Chen W."/>
            <person name="Sun L."/>
            <person name="Zhao F."/>
            <person name="Huang B."/>
            <person name="Yang W."/>
            <person name="Tao Y."/>
            <person name="Wang J."/>
            <person name="Yuan Z."/>
            <person name="Fan G."/>
            <person name="Xing Z."/>
            <person name="Han C."/>
            <person name="Pan H."/>
            <person name="Zhong X."/>
            <person name="Shi W."/>
            <person name="Liang X."/>
            <person name="Du D."/>
            <person name="Sun F."/>
            <person name="Xu Z."/>
            <person name="Hao R."/>
            <person name="Lv T."/>
            <person name="Lv Y."/>
            <person name="Zheng Z."/>
            <person name="Sun M."/>
            <person name="Luo L."/>
            <person name="Cai M."/>
            <person name="Gao Y."/>
            <person name="Wang J."/>
            <person name="Yin Y."/>
            <person name="Xu X."/>
            <person name="Cheng T."/>
            <person name="Wang J."/>
        </authorList>
    </citation>
    <scope>NUCLEOTIDE SEQUENCE [LARGE SCALE GENOMIC DNA]</scope>
</reference>
<sequence>MEETLTKKQTCCSNLPAALAIHRDSQTISKAKPKIRIIHIFAPEIIKTDVANFRELVQRLTGKPSENGCSKKKKNKRPRNIIPSSREEPKKNASSMPDKLELMRTGYMGLDQSRERVKEEGMMWNAENSGGFLERFADLEGFIQEFGEFPLLPNLDASNSHLHGFEGTQLV</sequence>
<feature type="domain" description="VQ" evidence="2">
    <location>
        <begin position="40"/>
        <end position="65"/>
    </location>
</feature>
<protein>
    <submittedName>
        <fullName evidence="4">VQ motif-containing protein 25</fullName>
    </submittedName>
</protein>
<proteinExistence type="predicted"/>
<accession>A0ABM0PKJ7</accession>
<feature type="region of interest" description="Disordered" evidence="1">
    <location>
        <begin position="62"/>
        <end position="99"/>
    </location>
</feature>
<evidence type="ECO:0000259" key="2">
    <source>
        <dbReference type="Pfam" id="PF05678"/>
    </source>
</evidence>
<reference evidence="4" key="2">
    <citation type="submission" date="2025-08" db="UniProtKB">
        <authorList>
            <consortium name="RefSeq"/>
        </authorList>
    </citation>
    <scope>IDENTIFICATION</scope>
</reference>
<dbReference type="GeneID" id="103339419"/>
<evidence type="ECO:0000313" key="4">
    <source>
        <dbReference type="RefSeq" id="XP_008240935.1"/>
    </source>
</evidence>
<dbReference type="Proteomes" id="UP000694861">
    <property type="component" value="Linkage group LG8"/>
</dbReference>
<organism evidence="3 4">
    <name type="scientific">Prunus mume</name>
    <name type="common">Japanese apricot</name>
    <name type="synonym">Armeniaca mume</name>
    <dbReference type="NCBI Taxonomy" id="102107"/>
    <lineage>
        <taxon>Eukaryota</taxon>
        <taxon>Viridiplantae</taxon>
        <taxon>Streptophyta</taxon>
        <taxon>Embryophyta</taxon>
        <taxon>Tracheophyta</taxon>
        <taxon>Spermatophyta</taxon>
        <taxon>Magnoliopsida</taxon>
        <taxon>eudicotyledons</taxon>
        <taxon>Gunneridae</taxon>
        <taxon>Pentapetalae</taxon>
        <taxon>rosids</taxon>
        <taxon>fabids</taxon>
        <taxon>Rosales</taxon>
        <taxon>Rosaceae</taxon>
        <taxon>Amygdaloideae</taxon>
        <taxon>Amygdaleae</taxon>
        <taxon>Prunus</taxon>
    </lineage>
</organism>
<keyword evidence="3" id="KW-1185">Reference proteome</keyword>
<gene>
    <name evidence="4" type="primary">LOC103339419</name>
</gene>
<dbReference type="PANTHER" id="PTHR33143">
    <property type="entry name" value="F16F4.1 PROTEIN-RELATED"/>
    <property type="match status" value="1"/>
</dbReference>
<evidence type="ECO:0000313" key="3">
    <source>
        <dbReference type="Proteomes" id="UP000694861"/>
    </source>
</evidence>